<dbReference type="InterPro" id="IPR027417">
    <property type="entry name" value="P-loop_NTPase"/>
</dbReference>
<dbReference type="EMBL" id="LR796233">
    <property type="protein sequence ID" value="CAB4129331.1"/>
    <property type="molecule type" value="Genomic_DNA"/>
</dbReference>
<protein>
    <submittedName>
        <fullName evidence="1">Uncharacterized protein</fullName>
    </submittedName>
</protein>
<evidence type="ECO:0000313" key="1">
    <source>
        <dbReference type="EMBL" id="CAB4129331.1"/>
    </source>
</evidence>
<gene>
    <name evidence="1" type="ORF">UFOVP112_429</name>
</gene>
<name>A0A6J5L4T4_9CAUD</name>
<dbReference type="SUPFAM" id="SSF52540">
    <property type="entry name" value="P-loop containing nucleoside triphosphate hydrolases"/>
    <property type="match status" value="1"/>
</dbReference>
<accession>A0A6J5L4T4</accession>
<sequence>MPTMLILTGPQGSGNHLFSKVFAQHPDVYGWDELNQTYWIGHDQEPFAKYWYKPELLHSFDWSQSEYYITSISCPYVHYSKTVEPDYQAFIKALQSLGIDVKIAVIGRDQNILEYQQTRVRGQVSLHKFMNNIEYLLPFDPVFISQELLYLYKDKYVQSLSAQLNFPVSLDVTEILKEDANSKYFKPVDTHWLDEEVKRASTKKE</sequence>
<organism evidence="1">
    <name type="scientific">uncultured Caudovirales phage</name>
    <dbReference type="NCBI Taxonomy" id="2100421"/>
    <lineage>
        <taxon>Viruses</taxon>
        <taxon>Duplodnaviria</taxon>
        <taxon>Heunggongvirae</taxon>
        <taxon>Uroviricota</taxon>
        <taxon>Caudoviricetes</taxon>
        <taxon>Peduoviridae</taxon>
        <taxon>Maltschvirus</taxon>
        <taxon>Maltschvirus maltsch</taxon>
    </lineage>
</organism>
<proteinExistence type="predicted"/>
<reference evidence="1" key="1">
    <citation type="submission" date="2020-04" db="EMBL/GenBank/DDBJ databases">
        <authorList>
            <person name="Chiriac C."/>
            <person name="Salcher M."/>
            <person name="Ghai R."/>
            <person name="Kavagutti S V."/>
        </authorList>
    </citation>
    <scope>NUCLEOTIDE SEQUENCE</scope>
</reference>